<organism evidence="2 3">
    <name type="scientific">Scleropages formosus</name>
    <name type="common">Asian bonytongue</name>
    <name type="synonym">Osteoglossum formosum</name>
    <dbReference type="NCBI Taxonomy" id="113540"/>
    <lineage>
        <taxon>Eukaryota</taxon>
        <taxon>Metazoa</taxon>
        <taxon>Chordata</taxon>
        <taxon>Craniata</taxon>
        <taxon>Vertebrata</taxon>
        <taxon>Euteleostomi</taxon>
        <taxon>Actinopterygii</taxon>
        <taxon>Neopterygii</taxon>
        <taxon>Teleostei</taxon>
        <taxon>Osteoglossocephala</taxon>
        <taxon>Osteoglossomorpha</taxon>
        <taxon>Osteoglossiformes</taxon>
        <taxon>Osteoglossidae</taxon>
        <taxon>Scleropages</taxon>
    </lineage>
</organism>
<feature type="region of interest" description="Disordered" evidence="1">
    <location>
        <begin position="1"/>
        <end position="20"/>
    </location>
</feature>
<dbReference type="AlphaFoldDB" id="A0A0P7W148"/>
<reference evidence="2 3" key="1">
    <citation type="submission" date="2015-08" db="EMBL/GenBank/DDBJ databases">
        <title>The genome of the Asian arowana (Scleropages formosus).</title>
        <authorList>
            <person name="Tan M.H."/>
            <person name="Gan H.M."/>
            <person name="Croft L.J."/>
            <person name="Austin C.M."/>
        </authorList>
    </citation>
    <scope>NUCLEOTIDE SEQUENCE [LARGE SCALE GENOMIC DNA]</scope>
    <source>
        <strain evidence="2">Aro1</strain>
    </source>
</reference>
<evidence type="ECO:0000256" key="1">
    <source>
        <dbReference type="SAM" id="MobiDB-lite"/>
    </source>
</evidence>
<gene>
    <name evidence="2" type="ORF">Z043_100211</name>
</gene>
<accession>A0A0P7W148</accession>
<name>A0A0P7W148_SCLFO</name>
<sequence>MQKPRGSGPAAVRHPGPAWPHVHANDTLRSFYAGDKETIWMGEIPEAAGEAGVQGYDALATAL</sequence>
<proteinExistence type="predicted"/>
<dbReference type="Proteomes" id="UP000034805">
    <property type="component" value="Unassembled WGS sequence"/>
</dbReference>
<protein>
    <submittedName>
        <fullName evidence="2">Uncharacterized protein</fullName>
    </submittedName>
</protein>
<evidence type="ECO:0000313" key="3">
    <source>
        <dbReference type="Proteomes" id="UP000034805"/>
    </source>
</evidence>
<evidence type="ECO:0000313" key="2">
    <source>
        <dbReference type="EMBL" id="KPP80157.1"/>
    </source>
</evidence>
<dbReference type="EMBL" id="JARO02000044">
    <property type="protein sequence ID" value="KPP80157.1"/>
    <property type="molecule type" value="Genomic_DNA"/>
</dbReference>
<comment type="caution">
    <text evidence="2">The sequence shown here is derived from an EMBL/GenBank/DDBJ whole genome shotgun (WGS) entry which is preliminary data.</text>
</comment>